<dbReference type="SUPFAM" id="SSF52266">
    <property type="entry name" value="SGNH hydrolase"/>
    <property type="match status" value="1"/>
</dbReference>
<comment type="caution">
    <text evidence="2">The sequence shown here is derived from an EMBL/GenBank/DDBJ whole genome shotgun (WGS) entry which is preliminary data.</text>
</comment>
<dbReference type="InterPro" id="IPR051532">
    <property type="entry name" value="Ester_Hydrolysis_Enzymes"/>
</dbReference>
<dbReference type="InterPro" id="IPR036514">
    <property type="entry name" value="SGNH_hydro_sf"/>
</dbReference>
<accession>A0A8I0DT45</accession>
<evidence type="ECO:0000313" key="3">
    <source>
        <dbReference type="Proteomes" id="UP000652847"/>
    </source>
</evidence>
<dbReference type="Proteomes" id="UP000652847">
    <property type="component" value="Unassembled WGS sequence"/>
</dbReference>
<dbReference type="Gene3D" id="3.40.50.1110">
    <property type="entry name" value="SGNH hydrolase"/>
    <property type="match status" value="1"/>
</dbReference>
<evidence type="ECO:0000313" key="2">
    <source>
        <dbReference type="EMBL" id="MBC5652508.1"/>
    </source>
</evidence>
<feature type="compositionally biased region" description="Basic and acidic residues" evidence="1">
    <location>
        <begin position="54"/>
        <end position="65"/>
    </location>
</feature>
<keyword evidence="3" id="KW-1185">Reference proteome</keyword>
<name>A0A8I0DT45_9FIRM</name>
<dbReference type="PANTHER" id="PTHR30383">
    <property type="entry name" value="THIOESTERASE 1/PROTEASE 1/LYSOPHOSPHOLIPASE L1"/>
    <property type="match status" value="1"/>
</dbReference>
<dbReference type="InterPro" id="IPR001087">
    <property type="entry name" value="GDSL"/>
</dbReference>
<dbReference type="EMBL" id="JACOOT010000037">
    <property type="protein sequence ID" value="MBC5652508.1"/>
    <property type="molecule type" value="Genomic_DNA"/>
</dbReference>
<gene>
    <name evidence="2" type="ORF">H8S54_15680</name>
</gene>
<sequence>MKQILCFGDSNTWGYDGESRKRLPWGKRWTSLLQEKFDVETAKQGIQAGNNTADQREAGNAEHKSGESVRIIEEGLCGRTTIFEDPLRDGRRGTALLPTLLETHDGVDVIVLMLGTNDCKTVFGASAEVIGKGIARLLDQIAAYAPEAKVLLISPIYLGEKVWQEGYDQEFSRDSVLVSRDLEKVYQRIADEKHVEFMRAASYVSCCAADQEHMNAAGHQVFAKAVYEKLENLVA</sequence>
<dbReference type="GO" id="GO:0016788">
    <property type="term" value="F:hydrolase activity, acting on ester bonds"/>
    <property type="evidence" value="ECO:0007669"/>
    <property type="project" value="InterPro"/>
</dbReference>
<evidence type="ECO:0000256" key="1">
    <source>
        <dbReference type="SAM" id="MobiDB-lite"/>
    </source>
</evidence>
<organism evidence="2 3">
    <name type="scientific">Blautia segnis</name>
    <dbReference type="NCBI Taxonomy" id="2763030"/>
    <lineage>
        <taxon>Bacteria</taxon>
        <taxon>Bacillati</taxon>
        <taxon>Bacillota</taxon>
        <taxon>Clostridia</taxon>
        <taxon>Lachnospirales</taxon>
        <taxon>Lachnospiraceae</taxon>
        <taxon>Blautia</taxon>
    </lineage>
</organism>
<dbReference type="Pfam" id="PF00657">
    <property type="entry name" value="Lipase_GDSL"/>
    <property type="match status" value="1"/>
</dbReference>
<feature type="region of interest" description="Disordered" evidence="1">
    <location>
        <begin position="46"/>
        <end position="65"/>
    </location>
</feature>
<protein>
    <submittedName>
        <fullName evidence="2">Arylesterase</fullName>
    </submittedName>
</protein>
<reference evidence="2 3" key="1">
    <citation type="submission" date="2020-08" db="EMBL/GenBank/DDBJ databases">
        <title>Genome public.</title>
        <authorList>
            <person name="Liu C."/>
            <person name="Sun Q."/>
        </authorList>
    </citation>
    <scope>NUCLEOTIDE SEQUENCE [LARGE SCALE GENOMIC DNA]</scope>
    <source>
        <strain evidence="2 3">BX17</strain>
    </source>
</reference>
<dbReference type="RefSeq" id="WP_117854848.1">
    <property type="nucleotide sequence ID" value="NZ_JACOOT010000037.1"/>
</dbReference>
<dbReference type="PANTHER" id="PTHR30383:SF29">
    <property type="entry name" value="SGNH HYDROLASE-TYPE ESTERASE DOMAIN-CONTAINING PROTEIN"/>
    <property type="match status" value="1"/>
</dbReference>
<dbReference type="AlphaFoldDB" id="A0A8I0DT45"/>
<proteinExistence type="predicted"/>